<protein>
    <submittedName>
        <fullName evidence="3">Root hair initiation protein root hairless 1 (RHL1)</fullName>
    </submittedName>
</protein>
<proteinExistence type="predicted"/>
<dbReference type="EMBL" id="PKPP01001514">
    <property type="protein sequence ID" value="PWA82059.1"/>
    <property type="molecule type" value="Genomic_DNA"/>
</dbReference>
<sequence length="121" mass="13453">MQTCRDLGFIMSRLRLAHLLSFLVIIKVNQSKKVINARHESPETEVETDFSDSEIDPRDLTPTTATRHSTRTSGKSFNFAESSSTYDAIDLDIDTNSSVAEDKEVGASLVSTTKFSDIHEV</sequence>
<comment type="caution">
    <text evidence="3">The sequence shown here is derived from an EMBL/GenBank/DDBJ whole genome shotgun (WGS) entry which is preliminary data.</text>
</comment>
<feature type="signal peptide" evidence="2">
    <location>
        <begin position="1"/>
        <end position="31"/>
    </location>
</feature>
<organism evidence="3 4">
    <name type="scientific">Artemisia annua</name>
    <name type="common">Sweet wormwood</name>
    <dbReference type="NCBI Taxonomy" id="35608"/>
    <lineage>
        <taxon>Eukaryota</taxon>
        <taxon>Viridiplantae</taxon>
        <taxon>Streptophyta</taxon>
        <taxon>Embryophyta</taxon>
        <taxon>Tracheophyta</taxon>
        <taxon>Spermatophyta</taxon>
        <taxon>Magnoliopsida</taxon>
        <taxon>eudicotyledons</taxon>
        <taxon>Gunneridae</taxon>
        <taxon>Pentapetalae</taxon>
        <taxon>asterids</taxon>
        <taxon>campanulids</taxon>
        <taxon>Asterales</taxon>
        <taxon>Asteraceae</taxon>
        <taxon>Asteroideae</taxon>
        <taxon>Anthemideae</taxon>
        <taxon>Artemisiinae</taxon>
        <taxon>Artemisia</taxon>
    </lineage>
</organism>
<keyword evidence="4" id="KW-1185">Reference proteome</keyword>
<feature type="chain" id="PRO_5015763548" evidence="2">
    <location>
        <begin position="32"/>
        <end position="121"/>
    </location>
</feature>
<evidence type="ECO:0000313" key="3">
    <source>
        <dbReference type="EMBL" id="PWA82059.1"/>
    </source>
</evidence>
<accession>A0A2U1P8I2</accession>
<evidence type="ECO:0000256" key="1">
    <source>
        <dbReference type="SAM" id="MobiDB-lite"/>
    </source>
</evidence>
<dbReference type="AlphaFoldDB" id="A0A2U1P8I2"/>
<evidence type="ECO:0000256" key="2">
    <source>
        <dbReference type="SAM" id="SignalP"/>
    </source>
</evidence>
<keyword evidence="2" id="KW-0732">Signal</keyword>
<dbReference type="Proteomes" id="UP000245207">
    <property type="component" value="Unassembled WGS sequence"/>
</dbReference>
<feature type="compositionally biased region" description="Acidic residues" evidence="1">
    <location>
        <begin position="43"/>
        <end position="54"/>
    </location>
</feature>
<feature type="compositionally biased region" description="Low complexity" evidence="1">
    <location>
        <begin position="61"/>
        <end position="73"/>
    </location>
</feature>
<evidence type="ECO:0000313" key="4">
    <source>
        <dbReference type="Proteomes" id="UP000245207"/>
    </source>
</evidence>
<feature type="region of interest" description="Disordered" evidence="1">
    <location>
        <begin position="36"/>
        <end position="78"/>
    </location>
</feature>
<name>A0A2U1P8I2_ARTAN</name>
<reference evidence="3 4" key="1">
    <citation type="journal article" date="2018" name="Mol. Plant">
        <title>The genome of Artemisia annua provides insight into the evolution of Asteraceae family and artemisinin biosynthesis.</title>
        <authorList>
            <person name="Shen Q."/>
            <person name="Zhang L."/>
            <person name="Liao Z."/>
            <person name="Wang S."/>
            <person name="Yan T."/>
            <person name="Shi P."/>
            <person name="Liu M."/>
            <person name="Fu X."/>
            <person name="Pan Q."/>
            <person name="Wang Y."/>
            <person name="Lv Z."/>
            <person name="Lu X."/>
            <person name="Zhang F."/>
            <person name="Jiang W."/>
            <person name="Ma Y."/>
            <person name="Chen M."/>
            <person name="Hao X."/>
            <person name="Li L."/>
            <person name="Tang Y."/>
            <person name="Lv G."/>
            <person name="Zhou Y."/>
            <person name="Sun X."/>
            <person name="Brodelius P.E."/>
            <person name="Rose J.K.C."/>
            <person name="Tang K."/>
        </authorList>
    </citation>
    <scope>NUCLEOTIDE SEQUENCE [LARGE SCALE GENOMIC DNA]</scope>
    <source>
        <strain evidence="4">cv. Huhao1</strain>
        <tissue evidence="3">Leaf</tissue>
    </source>
</reference>
<gene>
    <name evidence="3" type="ORF">CTI12_AA181220</name>
</gene>